<reference evidence="3 4" key="1">
    <citation type="submission" date="2021-07" db="EMBL/GenBank/DDBJ databases">
        <title>Novel Helicobacter sp. Isolated from a cat.</title>
        <authorList>
            <person name="Rimbara E."/>
            <person name="Suzuki M."/>
        </authorList>
    </citation>
    <scope>NUCLEOTIDE SEQUENCE [LARGE SCALE GENOMIC DNA]</scope>
    <source>
        <strain evidence="4">NHP19-012</strain>
    </source>
</reference>
<evidence type="ECO:0000259" key="2">
    <source>
        <dbReference type="Pfam" id="PF04760"/>
    </source>
</evidence>
<organism evidence="3 4">
    <name type="scientific">Helicobacter gastrofelis</name>
    <dbReference type="NCBI Taxonomy" id="2849642"/>
    <lineage>
        <taxon>Bacteria</taxon>
        <taxon>Pseudomonadati</taxon>
        <taxon>Campylobacterota</taxon>
        <taxon>Epsilonproteobacteria</taxon>
        <taxon>Campylobacterales</taxon>
        <taxon>Helicobacteraceae</taxon>
        <taxon>Helicobacter</taxon>
    </lineage>
</organism>
<feature type="domain" description="Translation initiation factor IF-2 N-terminal" evidence="2">
    <location>
        <begin position="1"/>
        <end position="48"/>
    </location>
</feature>
<dbReference type="Proteomes" id="UP000826146">
    <property type="component" value="Chromosome"/>
</dbReference>
<feature type="region of interest" description="Disordered" evidence="1">
    <location>
        <begin position="51"/>
        <end position="102"/>
    </location>
</feature>
<evidence type="ECO:0000256" key="1">
    <source>
        <dbReference type="SAM" id="MobiDB-lite"/>
    </source>
</evidence>
<gene>
    <name evidence="3" type="ORF">NHP190012_04530</name>
</gene>
<dbReference type="Pfam" id="PF04760">
    <property type="entry name" value="IF2_N"/>
    <property type="match status" value="1"/>
</dbReference>
<keyword evidence="4" id="KW-1185">Reference proteome</keyword>
<dbReference type="InterPro" id="IPR006847">
    <property type="entry name" value="IF2_N"/>
</dbReference>
<protein>
    <recommendedName>
        <fullName evidence="2">Translation initiation factor IF-2 N-terminal domain-containing protein</fullName>
    </recommendedName>
</protein>
<feature type="compositionally biased region" description="Basic and acidic residues" evidence="1">
    <location>
        <begin position="72"/>
        <end position="89"/>
    </location>
</feature>
<feature type="compositionally biased region" description="Low complexity" evidence="1">
    <location>
        <begin position="53"/>
        <end position="68"/>
    </location>
</feature>
<proteinExistence type="predicted"/>
<sequence>MSDITLKDFALELGRTDVKMVIEEAKEMGLSLKANSKLDAETAGKLYDFITNKNAPRAPKAPPKATAPKAPPKKEPAEVQENKQVKEPAPKAAPKSPKCKKA</sequence>
<name>A0ABM7SDH8_9HELI</name>
<evidence type="ECO:0000313" key="4">
    <source>
        <dbReference type="Proteomes" id="UP000826146"/>
    </source>
</evidence>
<accession>A0ABM7SDH8</accession>
<dbReference type="EMBL" id="AP024819">
    <property type="protein sequence ID" value="BCZ18811.1"/>
    <property type="molecule type" value="Genomic_DNA"/>
</dbReference>
<evidence type="ECO:0000313" key="3">
    <source>
        <dbReference type="EMBL" id="BCZ18811.1"/>
    </source>
</evidence>